<protein>
    <recommendedName>
        <fullName evidence="3">Retrotransposon gag domain-containing protein</fullName>
    </recommendedName>
</protein>
<dbReference type="InterPro" id="IPR043502">
    <property type="entry name" value="DNA/RNA_pol_sf"/>
</dbReference>
<dbReference type="PANTHER" id="PTHR24559:SF444">
    <property type="entry name" value="REVERSE TRANSCRIPTASE DOMAIN-CONTAINING PROTEIN"/>
    <property type="match status" value="1"/>
</dbReference>
<evidence type="ECO:0000313" key="1">
    <source>
        <dbReference type="EMBL" id="WVY97779.1"/>
    </source>
</evidence>
<accession>A0AAQ3MU92</accession>
<dbReference type="Proteomes" id="UP001374535">
    <property type="component" value="Chromosome 9"/>
</dbReference>
<organism evidence="1 2">
    <name type="scientific">Vigna mungo</name>
    <name type="common">Black gram</name>
    <name type="synonym">Phaseolus mungo</name>
    <dbReference type="NCBI Taxonomy" id="3915"/>
    <lineage>
        <taxon>Eukaryota</taxon>
        <taxon>Viridiplantae</taxon>
        <taxon>Streptophyta</taxon>
        <taxon>Embryophyta</taxon>
        <taxon>Tracheophyta</taxon>
        <taxon>Spermatophyta</taxon>
        <taxon>Magnoliopsida</taxon>
        <taxon>eudicotyledons</taxon>
        <taxon>Gunneridae</taxon>
        <taxon>Pentapetalae</taxon>
        <taxon>rosids</taxon>
        <taxon>fabids</taxon>
        <taxon>Fabales</taxon>
        <taxon>Fabaceae</taxon>
        <taxon>Papilionoideae</taxon>
        <taxon>50 kb inversion clade</taxon>
        <taxon>NPAAA clade</taxon>
        <taxon>indigoferoid/millettioid clade</taxon>
        <taxon>Phaseoleae</taxon>
        <taxon>Vigna</taxon>
    </lineage>
</organism>
<dbReference type="EMBL" id="CP144692">
    <property type="protein sequence ID" value="WVY97779.1"/>
    <property type="molecule type" value="Genomic_DNA"/>
</dbReference>
<dbReference type="AlphaFoldDB" id="A0AAQ3MU92"/>
<dbReference type="Gene3D" id="3.10.10.10">
    <property type="entry name" value="HIV Type 1 Reverse Transcriptase, subunit A, domain 1"/>
    <property type="match status" value="1"/>
</dbReference>
<dbReference type="PANTHER" id="PTHR24559">
    <property type="entry name" value="TRANSPOSON TY3-I GAG-POL POLYPROTEIN"/>
    <property type="match status" value="1"/>
</dbReference>
<proteinExistence type="predicted"/>
<dbReference type="SUPFAM" id="SSF56672">
    <property type="entry name" value="DNA/RNA polymerases"/>
    <property type="match status" value="1"/>
</dbReference>
<keyword evidence="2" id="KW-1185">Reference proteome</keyword>
<dbReference type="InterPro" id="IPR053134">
    <property type="entry name" value="RNA-dir_DNA_polymerase"/>
</dbReference>
<evidence type="ECO:0008006" key="3">
    <source>
        <dbReference type="Google" id="ProtNLM"/>
    </source>
</evidence>
<evidence type="ECO:0000313" key="2">
    <source>
        <dbReference type="Proteomes" id="UP001374535"/>
    </source>
</evidence>
<name>A0AAQ3MU92_VIGMU</name>
<sequence length="532" mass="62600">MDALREENARLKKRVKAKDIVGKENEKKENSLHHPFFAKMKKKKWKALTQDQYDSSIDAYEHVIFYITQVSLYSIDDAIMCKAFALTLKFAMSHHHHLTSFALLNIRQNKGEPLKIFNERFNKVALKIKNLNPKVVLYYMLKTMSMKELKPKAAKFMRLEEVKERNAVDRDSSQKGVSWQREPRFTQFLRYTSLNPPRSQVLEQKVPKLPKDDMNKYCRYHCNNGHTINECATLKDKRFVRCNDKVSSHSSYRRFDDRRDDKEGHNQHHIWKVYGGWILSLGQEETSQGIIVSECDIPKLSMQEDATKPRPYQFSSLSEDIITIHDDQKTVRDSIIRDYLDPEIGNDERIEPKGKQDISLCKKIEVDPRVAYHMLSIFSEPRLVSQKNRKLGKDRRQTAKAKTEKLLQACFIKEARYTTWLDNVFIVKKVDEKWQMCTCPKDAYPLPNIDRLVDGMTDHNVLRFLEIPMVEARKLKTTFIMEVANFYYKIMPFGLKNARATYSRYNQIPMVEAERPKTAFIVKPMKNMHLNK</sequence>
<gene>
    <name evidence="1" type="ORF">V8G54_029930</name>
</gene>
<reference evidence="1 2" key="1">
    <citation type="journal article" date="2023" name="Life. Sci Alliance">
        <title>Evolutionary insights into 3D genome organization and epigenetic landscape of Vigna mungo.</title>
        <authorList>
            <person name="Junaid A."/>
            <person name="Singh B."/>
            <person name="Bhatia S."/>
        </authorList>
    </citation>
    <scope>NUCLEOTIDE SEQUENCE [LARGE SCALE GENOMIC DNA]</scope>
    <source>
        <strain evidence="1">Urdbean</strain>
    </source>
</reference>